<keyword evidence="5" id="KW-1185">Reference proteome</keyword>
<dbReference type="Gene3D" id="3.40.50.1820">
    <property type="entry name" value="alpha/beta hydrolase"/>
    <property type="match status" value="1"/>
</dbReference>
<proteinExistence type="predicted"/>
<feature type="domain" description="AB hydrolase-1" evidence="2">
    <location>
        <begin position="29"/>
        <end position="148"/>
    </location>
</feature>
<dbReference type="EMBL" id="JAUJLE010000213">
    <property type="protein sequence ID" value="KAK0967892.1"/>
    <property type="molecule type" value="Genomic_DNA"/>
</dbReference>
<dbReference type="PANTHER" id="PTHR43798">
    <property type="entry name" value="MONOACYLGLYCEROL LIPASE"/>
    <property type="match status" value="1"/>
</dbReference>
<evidence type="ECO:0000313" key="5">
    <source>
        <dbReference type="Proteomes" id="UP001175353"/>
    </source>
</evidence>
<dbReference type="GO" id="GO:0046464">
    <property type="term" value="P:acylglycerol catabolic process"/>
    <property type="evidence" value="ECO:0007669"/>
    <property type="project" value="TreeGrafter"/>
</dbReference>
<dbReference type="GO" id="GO:0047372">
    <property type="term" value="F:monoacylglycerol lipase activity"/>
    <property type="evidence" value="ECO:0007669"/>
    <property type="project" value="TreeGrafter"/>
</dbReference>
<dbReference type="PANTHER" id="PTHR43798:SF5">
    <property type="entry name" value="MONOACYLGLYCEROL LIPASE ABHD6"/>
    <property type="match status" value="1"/>
</dbReference>
<comment type="caution">
    <text evidence="4">The sequence shown here is derived from an EMBL/GenBank/DDBJ whole genome shotgun (WGS) entry which is preliminary data.</text>
</comment>
<feature type="domain" description="Peptidase S33 tripeptidyl aminopeptidase-like C-terminal" evidence="3">
    <location>
        <begin position="252"/>
        <end position="330"/>
    </location>
</feature>
<dbReference type="InterPro" id="IPR029058">
    <property type="entry name" value="AB_hydrolase_fold"/>
</dbReference>
<dbReference type="Pfam" id="PF00561">
    <property type="entry name" value="Abhydrolase_1"/>
    <property type="match status" value="1"/>
</dbReference>
<name>A0AAN6QK21_9PEZI</name>
<sequence>MATQTTARTLYITTQTGQTIAYRRLGPAHGIPLLMHIHYRANMDFWDPLLIDILAATRPVILFDQPGIGHSRNSNRPPETNDQEVPLTFQGWANNVLALIDALELKKVDLFGFSMGGCAMQMAALTRPGVVRKLILAGTGPSAPSTSLNAAGSEGRGIVWPRERPPEHAIAVLSAGDGTTASEIEQGITASFFPDSETGRAAARAYFERIYSRSRDTITHSSDSEGGGDKEEGPIHTFLPPSPSTRQRQAYAHWSSPNPHNSFDRLGELTIPVLVLNGDADLLIPTSRSWELMKGIGDAELIVYSRAGHGFLWQYARRVAGDVGRFLDGGLGEEGVRL</sequence>
<dbReference type="InterPro" id="IPR000073">
    <property type="entry name" value="AB_hydrolase_1"/>
</dbReference>
<dbReference type="AlphaFoldDB" id="A0AAN6QK21"/>
<organism evidence="4 5">
    <name type="scientific">Friedmanniomyces endolithicus</name>
    <dbReference type="NCBI Taxonomy" id="329885"/>
    <lineage>
        <taxon>Eukaryota</taxon>
        <taxon>Fungi</taxon>
        <taxon>Dikarya</taxon>
        <taxon>Ascomycota</taxon>
        <taxon>Pezizomycotina</taxon>
        <taxon>Dothideomycetes</taxon>
        <taxon>Dothideomycetidae</taxon>
        <taxon>Mycosphaerellales</taxon>
        <taxon>Teratosphaeriaceae</taxon>
        <taxon>Friedmanniomyces</taxon>
    </lineage>
</organism>
<feature type="region of interest" description="Disordered" evidence="1">
    <location>
        <begin position="217"/>
        <end position="247"/>
    </location>
</feature>
<protein>
    <recommendedName>
        <fullName evidence="6">AB hydrolase-1 domain-containing protein</fullName>
    </recommendedName>
</protein>
<dbReference type="Pfam" id="PF08386">
    <property type="entry name" value="Abhydrolase_4"/>
    <property type="match status" value="1"/>
</dbReference>
<accession>A0AAN6QK21</accession>
<dbReference type="Proteomes" id="UP001175353">
    <property type="component" value="Unassembled WGS sequence"/>
</dbReference>
<evidence type="ECO:0008006" key="6">
    <source>
        <dbReference type="Google" id="ProtNLM"/>
    </source>
</evidence>
<gene>
    <name evidence="4" type="ORF">LTR91_016947</name>
</gene>
<dbReference type="GO" id="GO:0016020">
    <property type="term" value="C:membrane"/>
    <property type="evidence" value="ECO:0007669"/>
    <property type="project" value="TreeGrafter"/>
</dbReference>
<reference evidence="4" key="1">
    <citation type="submission" date="2023-06" db="EMBL/GenBank/DDBJ databases">
        <title>Black Yeasts Isolated from many extreme environments.</title>
        <authorList>
            <person name="Coleine C."/>
            <person name="Stajich J.E."/>
            <person name="Selbmann L."/>
        </authorList>
    </citation>
    <scope>NUCLEOTIDE SEQUENCE</scope>
    <source>
        <strain evidence="4">CCFEE 5200</strain>
    </source>
</reference>
<evidence type="ECO:0000256" key="1">
    <source>
        <dbReference type="SAM" id="MobiDB-lite"/>
    </source>
</evidence>
<dbReference type="InterPro" id="IPR050266">
    <property type="entry name" value="AB_hydrolase_sf"/>
</dbReference>
<dbReference type="InterPro" id="IPR013595">
    <property type="entry name" value="Pept_S33_TAP-like_C"/>
</dbReference>
<evidence type="ECO:0000259" key="2">
    <source>
        <dbReference type="Pfam" id="PF00561"/>
    </source>
</evidence>
<dbReference type="SUPFAM" id="SSF53474">
    <property type="entry name" value="alpha/beta-Hydrolases"/>
    <property type="match status" value="1"/>
</dbReference>
<evidence type="ECO:0000259" key="3">
    <source>
        <dbReference type="Pfam" id="PF08386"/>
    </source>
</evidence>
<evidence type="ECO:0000313" key="4">
    <source>
        <dbReference type="EMBL" id="KAK0967892.1"/>
    </source>
</evidence>